<evidence type="ECO:0000256" key="1">
    <source>
        <dbReference type="ARBA" id="ARBA00004442"/>
    </source>
</evidence>
<accession>A0A1W2AM10</accession>
<evidence type="ECO:0000313" key="8">
    <source>
        <dbReference type="EMBL" id="SMC61725.1"/>
    </source>
</evidence>
<keyword evidence="9" id="KW-1185">Reference proteome</keyword>
<gene>
    <name evidence="8" type="ORF">SAMN05660703_2045</name>
</gene>
<dbReference type="STRING" id="504486.SAMN05660703_2045"/>
<organism evidence="8 9">
    <name type="scientific">Cellulophaga tyrosinoxydans</name>
    <dbReference type="NCBI Taxonomy" id="504486"/>
    <lineage>
        <taxon>Bacteria</taxon>
        <taxon>Pseudomonadati</taxon>
        <taxon>Bacteroidota</taxon>
        <taxon>Flavobacteriia</taxon>
        <taxon>Flavobacteriales</taxon>
        <taxon>Flavobacteriaceae</taxon>
        <taxon>Cellulophaga</taxon>
    </lineage>
</organism>
<dbReference type="Gene3D" id="1.25.40.390">
    <property type="match status" value="1"/>
</dbReference>
<evidence type="ECO:0000256" key="5">
    <source>
        <dbReference type="ARBA" id="ARBA00023237"/>
    </source>
</evidence>
<dbReference type="InterPro" id="IPR033985">
    <property type="entry name" value="SusD-like_N"/>
</dbReference>
<keyword evidence="3" id="KW-0732">Signal</keyword>
<evidence type="ECO:0000313" key="9">
    <source>
        <dbReference type="Proteomes" id="UP000192360"/>
    </source>
</evidence>
<dbReference type="EMBL" id="FWXO01000003">
    <property type="protein sequence ID" value="SMC61725.1"/>
    <property type="molecule type" value="Genomic_DNA"/>
</dbReference>
<sequence length="454" mass="50347">MKIHKIISVFSILFMVIGCENELEINPTDNLPGELAFTSEANIAAILVGTYDEAGQAATYGGDLQIFTDLLGTSDQVFWTGSFATFRQAFVKNVLIDNGFVDDIWTNSYETINQANLVIDNLEIVTSSQEERDRIEGEAKFLRALNYLDLVRNFSAPYIAGQVNDQLGVPLRLVGIVDYSLNQDIPRSSVEAVYDQIISDATDAYNLLPDTNSFYADKYAAQALLARTYFQQGNYVAARDAANDVLVNSGHSLVTSGFAGAFNNDTDSSEDIFAFQVTSQTGSHDLTNHYASELDGGRGGDIIIEDAYLDLFDDPNDERANFTYINPVNDRRLTLKYTNQFANISIFRIAEMHLIRLESNFRENTSVGLAPLIEINALRGRSGALPLVGPLTLDLIFNERQLELAFEGFILNDSKRMQKNVGSIPWNDNSLVLPIPQSEMDTNKLMVQNPGYGN</sequence>
<feature type="domain" description="RagB/SusD" evidence="6">
    <location>
        <begin position="335"/>
        <end position="417"/>
    </location>
</feature>
<dbReference type="InterPro" id="IPR011990">
    <property type="entry name" value="TPR-like_helical_dom_sf"/>
</dbReference>
<dbReference type="Pfam" id="PF07980">
    <property type="entry name" value="SusD_RagB"/>
    <property type="match status" value="1"/>
</dbReference>
<dbReference type="PROSITE" id="PS51257">
    <property type="entry name" value="PROKAR_LIPOPROTEIN"/>
    <property type="match status" value="1"/>
</dbReference>
<evidence type="ECO:0000256" key="4">
    <source>
        <dbReference type="ARBA" id="ARBA00023136"/>
    </source>
</evidence>
<dbReference type="CDD" id="cd08977">
    <property type="entry name" value="SusD"/>
    <property type="match status" value="1"/>
</dbReference>
<dbReference type="AlphaFoldDB" id="A0A1W2AM10"/>
<evidence type="ECO:0000256" key="2">
    <source>
        <dbReference type="ARBA" id="ARBA00006275"/>
    </source>
</evidence>
<protein>
    <submittedName>
        <fullName evidence="8">SusD family protein</fullName>
    </submittedName>
</protein>
<dbReference type="InterPro" id="IPR012944">
    <property type="entry name" value="SusD_RagB_dom"/>
</dbReference>
<name>A0A1W2AM10_9FLAO</name>
<evidence type="ECO:0000256" key="3">
    <source>
        <dbReference type="ARBA" id="ARBA00022729"/>
    </source>
</evidence>
<dbReference type="Pfam" id="PF14322">
    <property type="entry name" value="SusD-like_3"/>
    <property type="match status" value="1"/>
</dbReference>
<evidence type="ECO:0000259" key="6">
    <source>
        <dbReference type="Pfam" id="PF07980"/>
    </source>
</evidence>
<evidence type="ECO:0000259" key="7">
    <source>
        <dbReference type="Pfam" id="PF14322"/>
    </source>
</evidence>
<dbReference type="SUPFAM" id="SSF48452">
    <property type="entry name" value="TPR-like"/>
    <property type="match status" value="1"/>
</dbReference>
<dbReference type="GO" id="GO:0009279">
    <property type="term" value="C:cell outer membrane"/>
    <property type="evidence" value="ECO:0007669"/>
    <property type="project" value="UniProtKB-SubCell"/>
</dbReference>
<keyword evidence="5" id="KW-0998">Cell outer membrane</keyword>
<comment type="similarity">
    <text evidence="2">Belongs to the SusD family.</text>
</comment>
<comment type="subcellular location">
    <subcellularLocation>
        <location evidence="1">Cell outer membrane</location>
    </subcellularLocation>
</comment>
<dbReference type="RefSeq" id="WP_084061390.1">
    <property type="nucleotide sequence ID" value="NZ_FWXO01000003.1"/>
</dbReference>
<feature type="domain" description="SusD-like N-terminal" evidence="7">
    <location>
        <begin position="27"/>
        <end position="229"/>
    </location>
</feature>
<dbReference type="OrthoDB" id="630434at2"/>
<keyword evidence="4" id="KW-0472">Membrane</keyword>
<reference evidence="8 9" key="1">
    <citation type="submission" date="2017-04" db="EMBL/GenBank/DDBJ databases">
        <authorList>
            <person name="Afonso C.L."/>
            <person name="Miller P.J."/>
            <person name="Scott M.A."/>
            <person name="Spackman E."/>
            <person name="Goraichik I."/>
            <person name="Dimitrov K.M."/>
            <person name="Suarez D.L."/>
            <person name="Swayne D.E."/>
        </authorList>
    </citation>
    <scope>NUCLEOTIDE SEQUENCE [LARGE SCALE GENOMIC DNA]</scope>
    <source>
        <strain evidence="8 9">DSM 21164</strain>
    </source>
</reference>
<proteinExistence type="inferred from homology"/>
<dbReference type="Proteomes" id="UP000192360">
    <property type="component" value="Unassembled WGS sequence"/>
</dbReference>